<sequence>MGLNTLAVPVYWSFLEPEEGRFDYTQTDMLLDEARSRGIKLILLWFGTWKNGASQYVPEWVKLQKKRFVWAESIQGNLTRTLSPCCRETLEADKKAFCSLLEHLKIKGAEDILLGIQVENEPGLLGTPRDYSDTGEKAFSSFVPEKLTAWLARTEEISPVKKIWLENGCQTGKNWEKTFGFFAEEIFSAYKVASFINEIAEAGKEVWKIPMYVNVWLGEMYNRVPGLDYPSGGATGRVLDLWKFAAPAIDSVCPDIYFSDYRTYIQIVKTYSRRDNPLYIPESQGNHLNAMNTLVAMKEYGLQGIHFFGVDDAVDQHGELKENYQEFRGLIALLTAMQPMIETYQGTEHFFVITQYEGSASQYLDFGDFYGRAVHYLPNGDYRWEPHRGTDTNHREEAVFNKLAKGIVVYLGNGEFYMAGEGFSLNLLRRKSIKEMTGGVIASQFQNGRHQRYLTVEEGYFNEKGDYVVTKIRTGDECDTGIWMDRDVGVVHIRIDM</sequence>
<evidence type="ECO:0000256" key="2">
    <source>
        <dbReference type="ARBA" id="ARBA00023295"/>
    </source>
</evidence>
<dbReference type="GO" id="GO:0005975">
    <property type="term" value="P:carbohydrate metabolic process"/>
    <property type="evidence" value="ECO:0007669"/>
    <property type="project" value="InterPro"/>
</dbReference>
<feature type="domain" description="DUF5597" evidence="4">
    <location>
        <begin position="332"/>
        <end position="484"/>
    </location>
</feature>
<reference evidence="5" key="2">
    <citation type="journal article" date="2021" name="PeerJ">
        <title>Extensive microbial diversity within the chicken gut microbiome revealed by metagenomics and culture.</title>
        <authorList>
            <person name="Gilroy R."/>
            <person name="Ravi A."/>
            <person name="Getino M."/>
            <person name="Pursley I."/>
            <person name="Horton D.L."/>
            <person name="Alikhan N.F."/>
            <person name="Baker D."/>
            <person name="Gharbi K."/>
            <person name="Hall N."/>
            <person name="Watson M."/>
            <person name="Adriaenssens E.M."/>
            <person name="Foster-Nyarko E."/>
            <person name="Jarju S."/>
            <person name="Secka A."/>
            <person name="Antonio M."/>
            <person name="Oren A."/>
            <person name="Chaudhuri R.R."/>
            <person name="La Ragione R."/>
            <person name="Hildebrand F."/>
            <person name="Pallen M.J."/>
        </authorList>
    </citation>
    <scope>NUCLEOTIDE SEQUENCE</scope>
    <source>
        <strain evidence="5">CHK190-19873</strain>
    </source>
</reference>
<accession>A0A9D1ERM3</accession>
<gene>
    <name evidence="5" type="ORF">IAB44_04365</name>
</gene>
<dbReference type="InterPro" id="IPR017853">
    <property type="entry name" value="GH"/>
</dbReference>
<dbReference type="Gene3D" id="2.60.220.20">
    <property type="entry name" value="putative beta-Galactosidase from caulobacter crescentus"/>
    <property type="match status" value="1"/>
</dbReference>
<evidence type="ECO:0000259" key="4">
    <source>
        <dbReference type="Pfam" id="PF18120"/>
    </source>
</evidence>
<keyword evidence="1" id="KW-0378">Hydrolase</keyword>
<dbReference type="Proteomes" id="UP000823935">
    <property type="component" value="Unassembled WGS sequence"/>
</dbReference>
<dbReference type="GO" id="GO:0004565">
    <property type="term" value="F:beta-galactosidase activity"/>
    <property type="evidence" value="ECO:0007669"/>
    <property type="project" value="InterPro"/>
</dbReference>
<comment type="caution">
    <text evidence="5">The sequence shown here is derived from an EMBL/GenBank/DDBJ whole genome shotgun (WGS) entry which is preliminary data.</text>
</comment>
<dbReference type="Pfam" id="PF18120">
    <property type="entry name" value="DUF5597"/>
    <property type="match status" value="1"/>
</dbReference>
<dbReference type="InterPro" id="IPR013529">
    <property type="entry name" value="Glyco_hydro_42_N"/>
</dbReference>
<keyword evidence="2" id="KW-0326">Glycosidase</keyword>
<dbReference type="EMBL" id="DVIQ01000023">
    <property type="protein sequence ID" value="HIS30772.1"/>
    <property type="molecule type" value="Genomic_DNA"/>
</dbReference>
<feature type="domain" description="Glycoside hydrolase family 42 N-terminal" evidence="3">
    <location>
        <begin position="10"/>
        <end position="148"/>
    </location>
</feature>
<evidence type="ECO:0000313" key="6">
    <source>
        <dbReference type="Proteomes" id="UP000823935"/>
    </source>
</evidence>
<evidence type="ECO:0000256" key="1">
    <source>
        <dbReference type="ARBA" id="ARBA00022801"/>
    </source>
</evidence>
<name>A0A9D1ERM3_9FIRM</name>
<dbReference type="InterPro" id="IPR040719">
    <property type="entry name" value="DUF5597"/>
</dbReference>
<proteinExistence type="predicted"/>
<dbReference type="Gene3D" id="3.20.20.80">
    <property type="entry name" value="Glycosidases"/>
    <property type="match status" value="1"/>
</dbReference>
<dbReference type="AlphaFoldDB" id="A0A9D1ERM3"/>
<protein>
    <submittedName>
        <fullName evidence="5">DUF5597 domain-containing protein</fullName>
    </submittedName>
</protein>
<reference evidence="5" key="1">
    <citation type="submission" date="2020-10" db="EMBL/GenBank/DDBJ databases">
        <authorList>
            <person name="Gilroy R."/>
        </authorList>
    </citation>
    <scope>NUCLEOTIDE SEQUENCE</scope>
    <source>
        <strain evidence="5">CHK190-19873</strain>
    </source>
</reference>
<evidence type="ECO:0000313" key="5">
    <source>
        <dbReference type="EMBL" id="HIS30772.1"/>
    </source>
</evidence>
<dbReference type="GO" id="GO:0009341">
    <property type="term" value="C:beta-galactosidase complex"/>
    <property type="evidence" value="ECO:0007669"/>
    <property type="project" value="InterPro"/>
</dbReference>
<dbReference type="SUPFAM" id="SSF51445">
    <property type="entry name" value="(Trans)glycosidases"/>
    <property type="match status" value="1"/>
</dbReference>
<dbReference type="Pfam" id="PF02449">
    <property type="entry name" value="Glyco_hydro_42"/>
    <property type="match status" value="1"/>
</dbReference>
<evidence type="ECO:0000259" key="3">
    <source>
        <dbReference type="Pfam" id="PF02449"/>
    </source>
</evidence>
<organism evidence="5 6">
    <name type="scientific">Candidatus Limivivens intestinipullorum</name>
    <dbReference type="NCBI Taxonomy" id="2840858"/>
    <lineage>
        <taxon>Bacteria</taxon>
        <taxon>Bacillati</taxon>
        <taxon>Bacillota</taxon>
        <taxon>Clostridia</taxon>
        <taxon>Lachnospirales</taxon>
        <taxon>Lachnospiraceae</taxon>
        <taxon>Lachnospiraceae incertae sedis</taxon>
        <taxon>Candidatus Limivivens</taxon>
    </lineage>
</organism>